<accession>A0A086KCE2</accession>
<evidence type="ECO:0000256" key="1">
    <source>
        <dbReference type="SAM" id="MobiDB-lite"/>
    </source>
</evidence>
<evidence type="ECO:0000313" key="3">
    <source>
        <dbReference type="Proteomes" id="UP000028828"/>
    </source>
</evidence>
<comment type="caution">
    <text evidence="2">The sequence shown here is derived from an EMBL/GenBank/DDBJ whole genome shotgun (WGS) entry which is preliminary data.</text>
</comment>
<reference evidence="2 3" key="1">
    <citation type="submission" date="2014-03" db="EMBL/GenBank/DDBJ databases">
        <authorList>
            <person name="Sibley D."/>
            <person name="Venepally P."/>
            <person name="Karamycheva S."/>
            <person name="Hadjithomas M."/>
            <person name="Khan A."/>
            <person name="Brunk B."/>
            <person name="Roos D."/>
            <person name="Caler E."/>
            <person name="Lorenzi H."/>
        </authorList>
    </citation>
    <scope>NUCLEOTIDE SEQUENCE [LARGE SCALE GENOMIC DNA]</scope>
    <source>
        <strain evidence="3">p89</strain>
    </source>
</reference>
<name>A0A086KCE2_TOXGO</name>
<gene>
    <name evidence="2" type="ORF">TGP89_227880</name>
</gene>
<dbReference type="AlphaFoldDB" id="A0A086KCE2"/>
<dbReference type="EMBL" id="AEYI02001055">
    <property type="protein sequence ID" value="KFG42060.1"/>
    <property type="molecule type" value="Genomic_DNA"/>
</dbReference>
<sequence length="264" mass="28771">MEGGSARSALSPDAPAQAVAAREEIPYGDEAGIHTPDGAALLVAGALGSNRPEGDRSRALATKEAKRAKVSVVCGTRLSVWRRRGRQFRLEAHPVSACVPRRRCRLVRRAGRAPGRRSACRWTYTRGSPPPRLLAGAGSAAARVGGSALSWLVELRGGDVGLAFSRFLAVAVLRVLPRVAFSHRWRRLSLRFAARRGRLRGFADFSCLRERNPRDRPQRQRRRSRTRACADGGRGVAWWSGDRGGEGISGGDAEDCLSERLRSE</sequence>
<evidence type="ECO:0000313" key="2">
    <source>
        <dbReference type="EMBL" id="KFG42060.1"/>
    </source>
</evidence>
<feature type="region of interest" description="Disordered" evidence="1">
    <location>
        <begin position="1"/>
        <end position="30"/>
    </location>
</feature>
<feature type="region of interest" description="Disordered" evidence="1">
    <location>
        <begin position="213"/>
        <end position="264"/>
    </location>
</feature>
<protein>
    <submittedName>
        <fullName evidence="2">Uncharacterized protein</fullName>
    </submittedName>
</protein>
<dbReference type="Proteomes" id="UP000028828">
    <property type="component" value="Unassembled WGS sequence"/>
</dbReference>
<organism evidence="2 3">
    <name type="scientific">Toxoplasma gondii p89</name>
    <dbReference type="NCBI Taxonomy" id="943119"/>
    <lineage>
        <taxon>Eukaryota</taxon>
        <taxon>Sar</taxon>
        <taxon>Alveolata</taxon>
        <taxon>Apicomplexa</taxon>
        <taxon>Conoidasida</taxon>
        <taxon>Coccidia</taxon>
        <taxon>Eucoccidiorida</taxon>
        <taxon>Eimeriorina</taxon>
        <taxon>Sarcocystidae</taxon>
        <taxon>Toxoplasma</taxon>
    </lineage>
</organism>
<dbReference type="VEuPathDB" id="ToxoDB:TGP89_227880"/>
<proteinExistence type="predicted"/>